<accession>A0A832THU9</accession>
<dbReference type="InterPro" id="IPR017013">
    <property type="entry name" value="Arc_Cdc45"/>
</dbReference>
<name>A0A832THU9_9CREN</name>
<dbReference type="OMA" id="GGNEFTK"/>
<keyword evidence="1" id="KW-0378">Hydrolase</keyword>
<dbReference type="GeneID" id="1460347"/>
<dbReference type="PIRSF" id="PIRSF032968">
    <property type="entry name" value="UCP032968"/>
    <property type="match status" value="1"/>
</dbReference>
<proteinExistence type="predicted"/>
<dbReference type="GO" id="GO:0004527">
    <property type="term" value="F:exonuclease activity"/>
    <property type="evidence" value="ECO:0007669"/>
    <property type="project" value="UniProtKB-KW"/>
</dbReference>
<comment type="caution">
    <text evidence="1">The sequence shown here is derived from an EMBL/GenBank/DDBJ whole genome shotgun (WGS) entry which is preliminary data.</text>
</comment>
<keyword evidence="1" id="KW-0269">Exonuclease</keyword>
<evidence type="ECO:0000313" key="1">
    <source>
        <dbReference type="EMBL" id="HII75086.1"/>
    </source>
</evidence>
<evidence type="ECO:0000313" key="2">
    <source>
        <dbReference type="Proteomes" id="UP000646844"/>
    </source>
</evidence>
<protein>
    <submittedName>
        <fullName evidence="1">Single-stranded DNA exonuclease</fullName>
    </submittedName>
</protein>
<dbReference type="AlphaFoldDB" id="A0A832THU9"/>
<reference evidence="1" key="1">
    <citation type="journal article" date="2020" name="bioRxiv">
        <title>A rank-normalized archaeal taxonomy based on genome phylogeny resolves widespread incomplete and uneven classifications.</title>
        <authorList>
            <person name="Rinke C."/>
            <person name="Chuvochina M."/>
            <person name="Mussig A.J."/>
            <person name="Chaumeil P.-A."/>
            <person name="Waite D.W."/>
            <person name="Whitman W.B."/>
            <person name="Parks D.H."/>
            <person name="Hugenholtz P."/>
        </authorList>
    </citation>
    <scope>NUCLEOTIDE SEQUENCE</scope>
    <source>
        <strain evidence="1">UBA8838</strain>
    </source>
</reference>
<sequence length="340" mass="39231">MENFLKEPNKEELRELTSKILAKEWTCIKASFKPEDLIFSFLTFKYGKVNAISFSSDDCEIQLIKNNSGKFISIEGKHYYLGLNSFVSIFPLSIDDILPIISGITVSTIIERRNYSDFEIDILNDLIKLGVILEENLKIPNYKSLPLFFSLMLSFDPYIPDITGNRENSIKMLKEINIQETDKLEDIDETKLNSLIYKIISSELKINPKFSREQIITKRAYYLEYDSLELAFALIYFLDVKGNGDLFQFVISPNYAETLIYKFREELSKGFYIKDVSETANYYVVESNLKSPTLIQLILLQSGKIKRNKPVAIKNEEGIFTSRLQIPSLKEGLVKIEYNG</sequence>
<dbReference type="Proteomes" id="UP000646844">
    <property type="component" value="Unassembled WGS sequence"/>
</dbReference>
<keyword evidence="1" id="KW-0540">Nuclease</keyword>
<gene>
    <name evidence="1" type="ORF">HA332_12160</name>
</gene>
<organism evidence="1 2">
    <name type="scientific">Sulfurisphaera tokodaii</name>
    <dbReference type="NCBI Taxonomy" id="111955"/>
    <lineage>
        <taxon>Archaea</taxon>
        <taxon>Thermoproteota</taxon>
        <taxon>Thermoprotei</taxon>
        <taxon>Sulfolobales</taxon>
        <taxon>Sulfolobaceae</taxon>
        <taxon>Sulfurisphaera</taxon>
    </lineage>
</organism>
<dbReference type="EMBL" id="DUJO01000052">
    <property type="protein sequence ID" value="HII75086.1"/>
    <property type="molecule type" value="Genomic_DNA"/>
</dbReference>
<dbReference type="RefSeq" id="WP_010980349.1">
    <property type="nucleotide sequence ID" value="NZ_BAABQO010000001.1"/>
</dbReference>